<comment type="caution">
    <text evidence="2">The sequence shown here is derived from an EMBL/GenBank/DDBJ whole genome shotgun (WGS) entry which is preliminary data.</text>
</comment>
<dbReference type="RefSeq" id="XP_035321355.1">
    <property type="nucleotide sequence ID" value="XM_035468975.1"/>
</dbReference>
<keyword evidence="3" id="KW-1185">Reference proteome</keyword>
<dbReference type="AlphaFoldDB" id="A0A9P5D0G3"/>
<protein>
    <submittedName>
        <fullName evidence="2">Uncharacterized protein</fullName>
    </submittedName>
</protein>
<keyword evidence="1" id="KW-0812">Transmembrane</keyword>
<sequence length="49" mass="5250">MNLAPLHPAAAVASTGTALLVFYPLLPSCKHRVVAATSPDIIRVNELYF</sequence>
<evidence type="ECO:0000313" key="2">
    <source>
        <dbReference type="EMBL" id="KAF4122703.1"/>
    </source>
</evidence>
<keyword evidence="1" id="KW-0472">Membrane</keyword>
<evidence type="ECO:0000313" key="3">
    <source>
        <dbReference type="Proteomes" id="UP000749293"/>
    </source>
</evidence>
<dbReference type="EMBL" id="JAANYQ010000008">
    <property type="protein sequence ID" value="KAF4122703.1"/>
    <property type="molecule type" value="Genomic_DNA"/>
</dbReference>
<organism evidence="2 3">
    <name type="scientific">Geosmithia morbida</name>
    <dbReference type="NCBI Taxonomy" id="1094350"/>
    <lineage>
        <taxon>Eukaryota</taxon>
        <taxon>Fungi</taxon>
        <taxon>Dikarya</taxon>
        <taxon>Ascomycota</taxon>
        <taxon>Pezizomycotina</taxon>
        <taxon>Sordariomycetes</taxon>
        <taxon>Hypocreomycetidae</taxon>
        <taxon>Hypocreales</taxon>
        <taxon>Bionectriaceae</taxon>
        <taxon>Geosmithia</taxon>
    </lineage>
</organism>
<accession>A0A9P5D0G3</accession>
<dbReference type="GeneID" id="55973233"/>
<keyword evidence="1" id="KW-1133">Transmembrane helix</keyword>
<reference evidence="2" key="1">
    <citation type="submission" date="2020-03" db="EMBL/GenBank/DDBJ databases">
        <title>Site-based positive gene gene selection in Geosmithia morbida across the United States reveals a broad range of putative effectors and factors for local host and environmental adapation.</title>
        <authorList>
            <person name="Onufrak A."/>
            <person name="Murdoch R.W."/>
            <person name="Gazis R."/>
            <person name="Huff M."/>
            <person name="Staton M."/>
            <person name="Klingeman W."/>
            <person name="Hadziabdic D."/>
        </authorList>
    </citation>
    <scope>NUCLEOTIDE SEQUENCE</scope>
    <source>
        <strain evidence="2">1262</strain>
    </source>
</reference>
<proteinExistence type="predicted"/>
<name>A0A9P5D0G3_9HYPO</name>
<feature type="transmembrane region" description="Helical" evidence="1">
    <location>
        <begin position="6"/>
        <end position="26"/>
    </location>
</feature>
<gene>
    <name evidence="2" type="ORF">GMORB2_7010</name>
</gene>
<evidence type="ECO:0000256" key="1">
    <source>
        <dbReference type="SAM" id="Phobius"/>
    </source>
</evidence>
<dbReference type="Proteomes" id="UP000749293">
    <property type="component" value="Unassembled WGS sequence"/>
</dbReference>